<accession>A0A9P5YD85</accession>
<evidence type="ECO:0000259" key="2">
    <source>
        <dbReference type="Pfam" id="PF20152"/>
    </source>
</evidence>
<gene>
    <name evidence="3" type="ORF">BDZ94DRAFT_1253378</name>
</gene>
<dbReference type="PANTHER" id="PTHR40465">
    <property type="entry name" value="CHROMOSOME 1, WHOLE GENOME SHOTGUN SEQUENCE"/>
    <property type="match status" value="1"/>
</dbReference>
<sequence length="126" mass="14567">MVSDMLIMFSLYYYFKKSEVWLERRSKIIDKLILWTIETGLLTSLVALAQMICFLTMKSNLIYVSLYMVLPKLYSNCLMAMLNGRATLRNIPLTQPNVYDGELSNRRTVLTHLNFAHGPILSNHTS</sequence>
<dbReference type="Proteomes" id="UP000807353">
    <property type="component" value="Unassembled WGS sequence"/>
</dbReference>
<protein>
    <recommendedName>
        <fullName evidence="2">DUF6534 domain-containing protein</fullName>
    </recommendedName>
</protein>
<dbReference type="AlphaFoldDB" id="A0A9P5YD85"/>
<keyword evidence="1" id="KW-0472">Membrane</keyword>
<dbReference type="EMBL" id="MU150246">
    <property type="protein sequence ID" value="KAF9465545.1"/>
    <property type="molecule type" value="Genomic_DNA"/>
</dbReference>
<feature type="domain" description="DUF6534" evidence="2">
    <location>
        <begin position="1"/>
        <end position="86"/>
    </location>
</feature>
<keyword evidence="1" id="KW-0812">Transmembrane</keyword>
<dbReference type="Pfam" id="PF20152">
    <property type="entry name" value="DUF6534"/>
    <property type="match status" value="1"/>
</dbReference>
<dbReference type="OrthoDB" id="2535105at2759"/>
<reference evidence="3" key="1">
    <citation type="submission" date="2020-11" db="EMBL/GenBank/DDBJ databases">
        <authorList>
            <consortium name="DOE Joint Genome Institute"/>
            <person name="Ahrendt S."/>
            <person name="Riley R."/>
            <person name="Andreopoulos W."/>
            <person name="Labutti K."/>
            <person name="Pangilinan J."/>
            <person name="Ruiz-Duenas F.J."/>
            <person name="Barrasa J.M."/>
            <person name="Sanchez-Garcia M."/>
            <person name="Camarero S."/>
            <person name="Miyauchi S."/>
            <person name="Serrano A."/>
            <person name="Linde D."/>
            <person name="Babiker R."/>
            <person name="Drula E."/>
            <person name="Ayuso-Fernandez I."/>
            <person name="Pacheco R."/>
            <person name="Padilla G."/>
            <person name="Ferreira P."/>
            <person name="Barriuso J."/>
            <person name="Kellner H."/>
            <person name="Castanera R."/>
            <person name="Alfaro M."/>
            <person name="Ramirez L."/>
            <person name="Pisabarro A.G."/>
            <person name="Kuo A."/>
            <person name="Tritt A."/>
            <person name="Lipzen A."/>
            <person name="He G."/>
            <person name="Yan M."/>
            <person name="Ng V."/>
            <person name="Cullen D."/>
            <person name="Martin F."/>
            <person name="Rosso M.-N."/>
            <person name="Henrissat B."/>
            <person name="Hibbett D."/>
            <person name="Martinez A.T."/>
            <person name="Grigoriev I.V."/>
        </authorList>
    </citation>
    <scope>NUCLEOTIDE SEQUENCE</scope>
    <source>
        <strain evidence="3">CBS 247.69</strain>
    </source>
</reference>
<dbReference type="PANTHER" id="PTHR40465:SF1">
    <property type="entry name" value="DUF6534 DOMAIN-CONTAINING PROTEIN"/>
    <property type="match status" value="1"/>
</dbReference>
<feature type="transmembrane region" description="Helical" evidence="1">
    <location>
        <begin position="32"/>
        <end position="57"/>
    </location>
</feature>
<dbReference type="InterPro" id="IPR045339">
    <property type="entry name" value="DUF6534"/>
</dbReference>
<evidence type="ECO:0000313" key="4">
    <source>
        <dbReference type="Proteomes" id="UP000807353"/>
    </source>
</evidence>
<keyword evidence="4" id="KW-1185">Reference proteome</keyword>
<comment type="caution">
    <text evidence="3">The sequence shown here is derived from an EMBL/GenBank/DDBJ whole genome shotgun (WGS) entry which is preliminary data.</text>
</comment>
<name>A0A9P5YD85_9AGAR</name>
<evidence type="ECO:0000313" key="3">
    <source>
        <dbReference type="EMBL" id="KAF9465545.1"/>
    </source>
</evidence>
<proteinExistence type="predicted"/>
<organism evidence="3 4">
    <name type="scientific">Collybia nuda</name>
    <dbReference type="NCBI Taxonomy" id="64659"/>
    <lineage>
        <taxon>Eukaryota</taxon>
        <taxon>Fungi</taxon>
        <taxon>Dikarya</taxon>
        <taxon>Basidiomycota</taxon>
        <taxon>Agaricomycotina</taxon>
        <taxon>Agaricomycetes</taxon>
        <taxon>Agaricomycetidae</taxon>
        <taxon>Agaricales</taxon>
        <taxon>Tricholomatineae</taxon>
        <taxon>Clitocybaceae</taxon>
        <taxon>Collybia</taxon>
    </lineage>
</organism>
<feature type="transmembrane region" description="Helical" evidence="1">
    <location>
        <begin position="63"/>
        <end position="82"/>
    </location>
</feature>
<evidence type="ECO:0000256" key="1">
    <source>
        <dbReference type="SAM" id="Phobius"/>
    </source>
</evidence>
<keyword evidence="1" id="KW-1133">Transmembrane helix</keyword>